<name>A0ABR2TUN4_9ROSI</name>
<dbReference type="SUPFAM" id="SSF56112">
    <property type="entry name" value="Protein kinase-like (PK-like)"/>
    <property type="match status" value="1"/>
</dbReference>
<evidence type="ECO:0000313" key="2">
    <source>
        <dbReference type="EMBL" id="KAK9041175.1"/>
    </source>
</evidence>
<dbReference type="EMBL" id="JBBPBN010000004">
    <property type="protein sequence ID" value="KAK9041175.1"/>
    <property type="molecule type" value="Genomic_DNA"/>
</dbReference>
<comment type="caution">
    <text evidence="2">The sequence shown here is derived from an EMBL/GenBank/DDBJ whole genome shotgun (WGS) entry which is preliminary data.</text>
</comment>
<dbReference type="InterPro" id="IPR001245">
    <property type="entry name" value="Ser-Thr/Tyr_kinase_cat_dom"/>
</dbReference>
<organism evidence="2 3">
    <name type="scientific">Hibiscus sabdariffa</name>
    <name type="common">roselle</name>
    <dbReference type="NCBI Taxonomy" id="183260"/>
    <lineage>
        <taxon>Eukaryota</taxon>
        <taxon>Viridiplantae</taxon>
        <taxon>Streptophyta</taxon>
        <taxon>Embryophyta</taxon>
        <taxon>Tracheophyta</taxon>
        <taxon>Spermatophyta</taxon>
        <taxon>Magnoliopsida</taxon>
        <taxon>eudicotyledons</taxon>
        <taxon>Gunneridae</taxon>
        <taxon>Pentapetalae</taxon>
        <taxon>rosids</taxon>
        <taxon>malvids</taxon>
        <taxon>Malvales</taxon>
        <taxon>Malvaceae</taxon>
        <taxon>Malvoideae</taxon>
        <taxon>Hibiscus</taxon>
    </lineage>
</organism>
<dbReference type="Gene3D" id="1.10.510.10">
    <property type="entry name" value="Transferase(Phosphotransferase) domain 1"/>
    <property type="match status" value="1"/>
</dbReference>
<dbReference type="PROSITE" id="PS50011">
    <property type="entry name" value="PROTEIN_KINASE_DOM"/>
    <property type="match status" value="1"/>
</dbReference>
<dbReference type="InterPro" id="IPR000719">
    <property type="entry name" value="Prot_kinase_dom"/>
</dbReference>
<reference evidence="2 3" key="1">
    <citation type="journal article" date="2024" name="G3 (Bethesda)">
        <title>Genome assembly of Hibiscus sabdariffa L. provides insights into metabolisms of medicinal natural products.</title>
        <authorList>
            <person name="Kim T."/>
        </authorList>
    </citation>
    <scope>NUCLEOTIDE SEQUENCE [LARGE SCALE GENOMIC DNA]</scope>
    <source>
        <strain evidence="2">TK-2024</strain>
        <tissue evidence="2">Old leaves</tissue>
    </source>
</reference>
<protein>
    <recommendedName>
        <fullName evidence="1">Protein kinase domain-containing protein</fullName>
    </recommendedName>
</protein>
<dbReference type="Pfam" id="PF07714">
    <property type="entry name" value="PK_Tyr_Ser-Thr"/>
    <property type="match status" value="1"/>
</dbReference>
<feature type="domain" description="Protein kinase" evidence="1">
    <location>
        <begin position="60"/>
        <end position="339"/>
    </location>
</feature>
<dbReference type="InterPro" id="IPR045272">
    <property type="entry name" value="ANXUR1/2-like"/>
</dbReference>
<proteinExistence type="predicted"/>
<dbReference type="PANTHER" id="PTHR27003:SF278">
    <property type="entry name" value="RECEPTOR-LIKE PROTEIN KINASE ANXUR2"/>
    <property type="match status" value="1"/>
</dbReference>
<dbReference type="Gene3D" id="3.30.200.20">
    <property type="entry name" value="Phosphorylase Kinase, domain 1"/>
    <property type="match status" value="1"/>
</dbReference>
<evidence type="ECO:0000259" key="1">
    <source>
        <dbReference type="PROSITE" id="PS50011"/>
    </source>
</evidence>
<gene>
    <name evidence="2" type="ORF">V6N11_016290</name>
</gene>
<keyword evidence="3" id="KW-1185">Reference proteome</keyword>
<evidence type="ECO:0000313" key="3">
    <source>
        <dbReference type="Proteomes" id="UP001396334"/>
    </source>
</evidence>
<dbReference type="PANTHER" id="PTHR27003">
    <property type="entry name" value="OS07G0166700 PROTEIN"/>
    <property type="match status" value="1"/>
</dbReference>
<accession>A0ABR2TUN4</accession>
<dbReference type="InterPro" id="IPR011009">
    <property type="entry name" value="Kinase-like_dom_sf"/>
</dbReference>
<dbReference type="Proteomes" id="UP001396334">
    <property type="component" value="Unassembled WGS sequence"/>
</dbReference>
<sequence>MTGCSSSPLRFFQLSKKAVGFFWRPRSRRQSSRKSSSTLPEELSLRQFSLAEIKAATASFDQGLVIGTSVFGSVYKGIIDDGTFTVAIRRMEFSSSLFRTEVVLLCQLNHLNVESLVGFCDEKGETILVYEYMCNRSLYDCLYGNGINGNPLPWEKRLEICIGAARGLHYLHTGAKYVVLYRNVHSKTILLDHDLVPKLSGFFVSKLGPRSMSKASIRKEARDEGALGYLVPEAEYHDTEYLSEKIDVYSFGVVLLEVIFGQAGMFHFQTNNEFRSLAGWTSWCFRNGSLYHYIDPYLKGRIAPECFNKFMEIAICCVSDTEDERPFMGEVEVTLELALELQKKSDTEMTSI</sequence>